<dbReference type="EMBL" id="VCGU01000001">
    <property type="protein sequence ID" value="TRY80805.1"/>
    <property type="molecule type" value="Genomic_DNA"/>
</dbReference>
<organism evidence="4 5">
    <name type="scientific">Tigriopus californicus</name>
    <name type="common">Marine copepod</name>
    <dbReference type="NCBI Taxonomy" id="6832"/>
    <lineage>
        <taxon>Eukaryota</taxon>
        <taxon>Metazoa</taxon>
        <taxon>Ecdysozoa</taxon>
        <taxon>Arthropoda</taxon>
        <taxon>Crustacea</taxon>
        <taxon>Multicrustacea</taxon>
        <taxon>Hexanauplia</taxon>
        <taxon>Copepoda</taxon>
        <taxon>Harpacticoida</taxon>
        <taxon>Harpacticidae</taxon>
        <taxon>Tigriopus</taxon>
    </lineage>
</organism>
<feature type="region of interest" description="Disordered" evidence="2">
    <location>
        <begin position="459"/>
        <end position="480"/>
    </location>
</feature>
<dbReference type="Proteomes" id="UP000318571">
    <property type="component" value="Chromosome 12"/>
</dbReference>
<keyword evidence="3" id="KW-0732">Signal</keyword>
<gene>
    <name evidence="4" type="ORF">TCAL_13079</name>
</gene>
<evidence type="ECO:0000313" key="4">
    <source>
        <dbReference type="EMBL" id="TRY80805.1"/>
    </source>
</evidence>
<feature type="signal peptide" evidence="3">
    <location>
        <begin position="1"/>
        <end position="22"/>
    </location>
</feature>
<reference evidence="4 5" key="1">
    <citation type="journal article" date="2018" name="Nat. Ecol. Evol.">
        <title>Genomic signatures of mitonuclear coevolution across populations of Tigriopus californicus.</title>
        <authorList>
            <person name="Barreto F.S."/>
            <person name="Watson E.T."/>
            <person name="Lima T.G."/>
            <person name="Willett C.S."/>
            <person name="Edmands S."/>
            <person name="Li W."/>
            <person name="Burton R.S."/>
        </authorList>
    </citation>
    <scope>NUCLEOTIDE SEQUENCE [LARGE SCALE GENOMIC DNA]</scope>
    <source>
        <strain evidence="4 5">San Diego</strain>
    </source>
</reference>
<evidence type="ECO:0000256" key="2">
    <source>
        <dbReference type="SAM" id="MobiDB-lite"/>
    </source>
</evidence>
<evidence type="ECO:0000256" key="3">
    <source>
        <dbReference type="SAM" id="SignalP"/>
    </source>
</evidence>
<evidence type="ECO:0000256" key="1">
    <source>
        <dbReference type="ARBA" id="ARBA00038085"/>
    </source>
</evidence>
<protein>
    <submittedName>
        <fullName evidence="4">Uncharacterized protein</fullName>
    </submittedName>
</protein>
<feature type="chain" id="PRO_5021783629" evidence="3">
    <location>
        <begin position="23"/>
        <end position="480"/>
    </location>
</feature>
<sequence>MYLSVFIIALISTLCQKNLVKAQDDNQHLTYSIKTEWNGEPIKHQPTNITISVNSEGSLTLDIEATFFNTTNPNAELVNEAHCPQRPTDHIYIYEVVEAFFLNDAGDYYQLELAPNGQYSNHLFSGYRDRLLFTLPMFGMEPVVENNCENSGIDKEEECVWTARVTIPREFLPKDVTKFNAAAIHNEFVEGERITRYEALYPTGEDVIEADFHYFEAFQEIDLTSIAFSTKTEPELWTQAKSEDQFITRDFKLTRSFDCLKEKSEDSIFHTERGEGHLKLNVSIINKSPFKANIPEALQASGTNEELFNDLYESAWVTFSNARGQSLRVGLNPYGTYQISLLSNGEIRKNIVLDEPLDCKPFEQLSWACQVEISNDLFPMNVTQFQMVHYHTPLFNETTNERDPENEIIATICPGTLEGAEREIDWVGCETENRLFVDDKTNAVVSQVWAELLTETTTVTDIPDTTESTETSQSSDGAGN</sequence>
<dbReference type="AlphaFoldDB" id="A0A553PT09"/>
<dbReference type="OrthoDB" id="10056816at2759"/>
<proteinExistence type="inferred from homology"/>
<accession>A0A553PT09</accession>
<name>A0A553PT09_TIGCA</name>
<comment type="caution">
    <text evidence="4">The sequence shown here is derived from an EMBL/GenBank/DDBJ whole genome shotgun (WGS) entry which is preliminary data.</text>
</comment>
<keyword evidence="5" id="KW-1185">Reference proteome</keyword>
<dbReference type="PANTHER" id="PTHR31475">
    <property type="entry name" value="UPF0462 PROTEIN"/>
    <property type="match status" value="1"/>
</dbReference>
<dbReference type="Gene3D" id="2.60.40.1190">
    <property type="match status" value="1"/>
</dbReference>
<evidence type="ECO:0000313" key="5">
    <source>
        <dbReference type="Proteomes" id="UP000318571"/>
    </source>
</evidence>
<dbReference type="PANTHER" id="PTHR31475:SF5">
    <property type="entry name" value="UPF0462 PROTEIN C4ORF33 HOMOLOG"/>
    <property type="match status" value="1"/>
</dbReference>
<comment type="similarity">
    <text evidence="1">Belongs to the UPF0462 family.</text>
</comment>